<evidence type="ECO:0000256" key="1">
    <source>
        <dbReference type="SAM" id="MobiDB-lite"/>
    </source>
</evidence>
<sequence>MSKPKQKQRNSSPKNQSNKKLRAHKLIAKIPHTSKYKVIKKEYRISGVSLKLKKKEIHCF</sequence>
<dbReference type="Proteomes" id="UP000242219">
    <property type="component" value="Unassembled WGS sequence"/>
</dbReference>
<evidence type="ECO:0000313" key="2">
    <source>
        <dbReference type="EMBL" id="OQD44842.1"/>
    </source>
</evidence>
<comment type="caution">
    <text evidence="2">The sequence shown here is derived from an EMBL/GenBank/DDBJ whole genome shotgun (WGS) entry which is preliminary data.</text>
</comment>
<evidence type="ECO:0000313" key="3">
    <source>
        <dbReference type="Proteomes" id="UP000242219"/>
    </source>
</evidence>
<proteinExistence type="predicted"/>
<dbReference type="AlphaFoldDB" id="A0A1V6LXH4"/>
<name>A0A1V6LXH4_9BACT</name>
<organism evidence="2 3">
    <name type="scientific">Candidatus Brocadia sapporoensis</name>
    <dbReference type="NCBI Taxonomy" id="392547"/>
    <lineage>
        <taxon>Bacteria</taxon>
        <taxon>Pseudomonadati</taxon>
        <taxon>Planctomycetota</taxon>
        <taxon>Candidatus Brocadiia</taxon>
        <taxon>Candidatus Brocadiales</taxon>
        <taxon>Candidatus Brocadiaceae</taxon>
        <taxon>Candidatus Brocadia</taxon>
    </lineage>
</organism>
<feature type="region of interest" description="Disordered" evidence="1">
    <location>
        <begin position="1"/>
        <end position="24"/>
    </location>
</feature>
<accession>A0A1V6LXH4</accession>
<gene>
    <name evidence="2" type="ORF">BIY37_11475</name>
</gene>
<reference evidence="2 3" key="1">
    <citation type="journal article" date="2016" name="Genome Announc.">
        <title>Draft Genome Sequence of the Anaerobic Ammonium-Oxidizing Bacterium 'Candidatus Brocadia sp. 40'.</title>
        <authorList>
            <person name="Ali M."/>
            <person name="Haroon M.F."/>
            <person name="Narita Y."/>
            <person name="Zhang L."/>
            <person name="Rangel Shaw D."/>
            <person name="Okabe S."/>
            <person name="Saikaly P.E."/>
        </authorList>
    </citation>
    <scope>NUCLEOTIDE SEQUENCE [LARGE SCALE GENOMIC DNA]</scope>
    <source>
        <strain evidence="2 3">40</strain>
    </source>
</reference>
<protein>
    <submittedName>
        <fullName evidence="2">Uncharacterized protein</fullName>
    </submittedName>
</protein>
<keyword evidence="3" id="KW-1185">Reference proteome</keyword>
<dbReference type="EMBL" id="MJUW02000114">
    <property type="protein sequence ID" value="OQD44842.1"/>
    <property type="molecule type" value="Genomic_DNA"/>
</dbReference>